<dbReference type="EMBL" id="FONX01000014">
    <property type="protein sequence ID" value="SFF15791.1"/>
    <property type="molecule type" value="Genomic_DNA"/>
</dbReference>
<dbReference type="GO" id="GO:0005886">
    <property type="term" value="C:plasma membrane"/>
    <property type="evidence" value="ECO:0007669"/>
    <property type="project" value="TreeGrafter"/>
</dbReference>
<evidence type="ECO:0000259" key="3">
    <source>
        <dbReference type="PROSITE" id="PS50887"/>
    </source>
</evidence>
<evidence type="ECO:0000313" key="4">
    <source>
        <dbReference type="EMBL" id="SFF15791.1"/>
    </source>
</evidence>
<evidence type="ECO:0000256" key="2">
    <source>
        <dbReference type="SAM" id="Phobius"/>
    </source>
</evidence>
<evidence type="ECO:0000313" key="5">
    <source>
        <dbReference type="Proteomes" id="UP000199119"/>
    </source>
</evidence>
<dbReference type="NCBIfam" id="TIGR00254">
    <property type="entry name" value="GGDEF"/>
    <property type="match status" value="1"/>
</dbReference>
<dbReference type="InterPro" id="IPR029787">
    <property type="entry name" value="Nucleotide_cyclase"/>
</dbReference>
<dbReference type="InterPro" id="IPR050469">
    <property type="entry name" value="Diguanylate_Cyclase"/>
</dbReference>
<dbReference type="GO" id="GO:0043709">
    <property type="term" value="P:cell adhesion involved in single-species biofilm formation"/>
    <property type="evidence" value="ECO:0007669"/>
    <property type="project" value="TreeGrafter"/>
</dbReference>
<dbReference type="SMART" id="SM00267">
    <property type="entry name" value="GGDEF"/>
    <property type="match status" value="1"/>
</dbReference>
<keyword evidence="2" id="KW-1133">Transmembrane helix</keyword>
<dbReference type="PROSITE" id="PS50887">
    <property type="entry name" value="GGDEF"/>
    <property type="match status" value="1"/>
</dbReference>
<dbReference type="PANTHER" id="PTHR45138">
    <property type="entry name" value="REGULATORY COMPONENTS OF SENSORY TRANSDUCTION SYSTEM"/>
    <property type="match status" value="1"/>
</dbReference>
<dbReference type="FunFam" id="3.30.70.270:FF:000001">
    <property type="entry name" value="Diguanylate cyclase domain protein"/>
    <property type="match status" value="1"/>
</dbReference>
<dbReference type="InterPro" id="IPR043128">
    <property type="entry name" value="Rev_trsase/Diguanyl_cyclase"/>
</dbReference>
<dbReference type="InterPro" id="IPR000160">
    <property type="entry name" value="GGDEF_dom"/>
</dbReference>
<name>A0A1I2GGL4_9BURK</name>
<dbReference type="Pfam" id="PF00990">
    <property type="entry name" value="GGDEF"/>
    <property type="match status" value="1"/>
</dbReference>
<dbReference type="GO" id="GO:1902201">
    <property type="term" value="P:negative regulation of bacterial-type flagellum-dependent cell motility"/>
    <property type="evidence" value="ECO:0007669"/>
    <property type="project" value="TreeGrafter"/>
</dbReference>
<keyword evidence="2" id="KW-0812">Transmembrane</keyword>
<feature type="transmembrane region" description="Helical" evidence="2">
    <location>
        <begin position="100"/>
        <end position="116"/>
    </location>
</feature>
<dbReference type="GO" id="GO:0052621">
    <property type="term" value="F:diguanylate cyclase activity"/>
    <property type="evidence" value="ECO:0007669"/>
    <property type="project" value="UniProtKB-EC"/>
</dbReference>
<accession>A0A1I2GGL4</accession>
<feature type="transmembrane region" description="Helical" evidence="2">
    <location>
        <begin position="123"/>
        <end position="142"/>
    </location>
</feature>
<dbReference type="Gene3D" id="3.30.70.270">
    <property type="match status" value="1"/>
</dbReference>
<feature type="transmembrane region" description="Helical" evidence="2">
    <location>
        <begin position="74"/>
        <end position="94"/>
    </location>
</feature>
<dbReference type="PANTHER" id="PTHR45138:SF24">
    <property type="entry name" value="DIGUANYLATE CYCLASE DGCC-RELATED"/>
    <property type="match status" value="1"/>
</dbReference>
<organism evidence="4 5">
    <name type="scientific">Paracidovorax wautersii</name>
    <dbReference type="NCBI Taxonomy" id="1177982"/>
    <lineage>
        <taxon>Bacteria</taxon>
        <taxon>Pseudomonadati</taxon>
        <taxon>Pseudomonadota</taxon>
        <taxon>Betaproteobacteria</taxon>
        <taxon>Burkholderiales</taxon>
        <taxon>Comamonadaceae</taxon>
        <taxon>Paracidovorax</taxon>
    </lineage>
</organism>
<gene>
    <name evidence="4" type="ORF">SAMN04489711_114147</name>
</gene>
<feature type="domain" description="GGDEF" evidence="3">
    <location>
        <begin position="220"/>
        <end position="353"/>
    </location>
</feature>
<proteinExistence type="predicted"/>
<sequence length="355" mass="38461">MAATPSALPAQSKLAHKAFWIMSRRVTVMAAGVDLAFLILFTVLGSPVLAWLNVVSIALYAAAYRLLMRRANVAALVLIWLEVTGHAALGTWLIGWDSGFHYYLLMFIPAIIVSANQQLRTTLLLLALFVFYMGLHTMSRHVGPQAPLSAHGLAVVHGFNVAVVFCMAAYTARFYYDTVRRAEEQLQAQAATDPLTGLSNRRNLIARAERTLADARQGGRPTALVIADIDHFKRINDRYGHDAGDQVLVSIGALLLRASRAHDVVARWGGEEFLILLPDTSAQAAQILAERVRSAVAEAPIEHHAGGRIDATLSLGVCEVEAGESLSSAIARADRALYRSKDAGRDRVTTACIAA</sequence>
<dbReference type="EC" id="2.7.7.65" evidence="1"/>
<protein>
    <recommendedName>
        <fullName evidence="1">diguanylate cyclase</fullName>
        <ecNumber evidence="1">2.7.7.65</ecNumber>
    </recommendedName>
</protein>
<dbReference type="SUPFAM" id="SSF55073">
    <property type="entry name" value="Nucleotide cyclase"/>
    <property type="match status" value="1"/>
</dbReference>
<dbReference type="STRING" id="1177982.SAMN04489711_114147"/>
<keyword evidence="5" id="KW-1185">Reference proteome</keyword>
<feature type="transmembrane region" description="Helical" evidence="2">
    <location>
        <begin position="154"/>
        <end position="176"/>
    </location>
</feature>
<dbReference type="CDD" id="cd01949">
    <property type="entry name" value="GGDEF"/>
    <property type="match status" value="1"/>
</dbReference>
<reference evidence="5" key="1">
    <citation type="submission" date="2016-10" db="EMBL/GenBank/DDBJ databases">
        <authorList>
            <person name="Varghese N."/>
            <person name="Submissions S."/>
        </authorList>
    </citation>
    <scope>NUCLEOTIDE SEQUENCE [LARGE SCALE GENOMIC DNA]</scope>
    <source>
        <strain evidence="5">DSM 27981</strain>
    </source>
</reference>
<dbReference type="RefSeq" id="WP_092940835.1">
    <property type="nucleotide sequence ID" value="NZ_FONX01000014.1"/>
</dbReference>
<keyword evidence="2" id="KW-0472">Membrane</keyword>
<dbReference type="OrthoDB" id="9813903at2"/>
<dbReference type="Proteomes" id="UP000199119">
    <property type="component" value="Unassembled WGS sequence"/>
</dbReference>
<dbReference type="AlphaFoldDB" id="A0A1I2GGL4"/>
<evidence type="ECO:0000256" key="1">
    <source>
        <dbReference type="ARBA" id="ARBA00012528"/>
    </source>
</evidence>